<dbReference type="GO" id="GO:0005634">
    <property type="term" value="C:nucleus"/>
    <property type="evidence" value="ECO:0007669"/>
    <property type="project" value="UniProtKB-SubCell"/>
</dbReference>
<keyword evidence="10" id="KW-1185">Reference proteome</keyword>
<dbReference type="SMART" id="SM00380">
    <property type="entry name" value="AP2"/>
    <property type="match status" value="1"/>
</dbReference>
<dbReference type="Gene3D" id="3.30.730.10">
    <property type="entry name" value="AP2/ERF domain"/>
    <property type="match status" value="1"/>
</dbReference>
<evidence type="ECO:0000256" key="2">
    <source>
        <dbReference type="ARBA" id="ARBA00022458"/>
    </source>
</evidence>
<dbReference type="InterPro" id="IPR036955">
    <property type="entry name" value="AP2/ERF_dom_sf"/>
</dbReference>
<sequence length="246" mass="27743">MDKSLLANTDNRRIMEVPTRRSSDSDIIMMKKKKKKMKMMMMMNERKYLGVRQRPSGRWVAEIKDSSQKLRLWLGTFDTAQEAALAYDSAARLLRGRNAKTNFQIPSSSSSSSSLGINYCSFLGKNPRAYHILKHALIMKNHHHHHHALQLSSTKSIMPDHWENNIISNNINTIRDQEFDTRLVEESTCEDASSYSSSSGCCGFSFGSSKVYSSVVVAPSFSDSFFQTDGVHEETPPQALAISHTT</sequence>
<gene>
    <name evidence="9" type="ORF">G2W53_007072</name>
</gene>
<dbReference type="InterPro" id="IPR001471">
    <property type="entry name" value="AP2/ERF_dom"/>
</dbReference>
<keyword evidence="2" id="KW-0536">Nodulation</keyword>
<comment type="similarity">
    <text evidence="7">Belongs to the AP2/ERF transcription factor family. ERF subfamily.</text>
</comment>
<dbReference type="EMBL" id="JAAIUW010000003">
    <property type="protein sequence ID" value="KAF7838590.1"/>
    <property type="molecule type" value="Genomic_DNA"/>
</dbReference>
<proteinExistence type="inferred from homology"/>
<evidence type="ECO:0000259" key="8">
    <source>
        <dbReference type="PROSITE" id="PS51032"/>
    </source>
</evidence>
<dbReference type="Pfam" id="PF00847">
    <property type="entry name" value="AP2"/>
    <property type="match status" value="1"/>
</dbReference>
<evidence type="ECO:0000256" key="6">
    <source>
        <dbReference type="ARBA" id="ARBA00023242"/>
    </source>
</evidence>
<dbReference type="CDD" id="cd00018">
    <property type="entry name" value="AP2"/>
    <property type="match status" value="1"/>
</dbReference>
<keyword evidence="5" id="KW-0804">Transcription</keyword>
<dbReference type="GO" id="GO:0009877">
    <property type="term" value="P:nodulation"/>
    <property type="evidence" value="ECO:0007669"/>
    <property type="project" value="UniProtKB-KW"/>
</dbReference>
<name>A0A835CFB7_9FABA</name>
<accession>A0A835CFB7</accession>
<comment type="caution">
    <text evidence="9">The sequence shown here is derived from an EMBL/GenBank/DDBJ whole genome shotgun (WGS) entry which is preliminary data.</text>
</comment>
<keyword evidence="4" id="KW-0238">DNA-binding</keyword>
<dbReference type="PANTHER" id="PTHR31194:SF82">
    <property type="entry name" value="AP2_ERF DOMAIN-CONTAINING PROTEIN"/>
    <property type="match status" value="1"/>
</dbReference>
<dbReference type="SUPFAM" id="SSF54171">
    <property type="entry name" value="DNA-binding domain"/>
    <property type="match status" value="1"/>
</dbReference>
<dbReference type="FunFam" id="3.30.730.10:FF:000005">
    <property type="entry name" value="ethylene-responsive transcription factor RAP2-11"/>
    <property type="match status" value="1"/>
</dbReference>
<evidence type="ECO:0000256" key="4">
    <source>
        <dbReference type="ARBA" id="ARBA00023125"/>
    </source>
</evidence>
<organism evidence="9 10">
    <name type="scientific">Senna tora</name>
    <dbReference type="NCBI Taxonomy" id="362788"/>
    <lineage>
        <taxon>Eukaryota</taxon>
        <taxon>Viridiplantae</taxon>
        <taxon>Streptophyta</taxon>
        <taxon>Embryophyta</taxon>
        <taxon>Tracheophyta</taxon>
        <taxon>Spermatophyta</taxon>
        <taxon>Magnoliopsida</taxon>
        <taxon>eudicotyledons</taxon>
        <taxon>Gunneridae</taxon>
        <taxon>Pentapetalae</taxon>
        <taxon>rosids</taxon>
        <taxon>fabids</taxon>
        <taxon>Fabales</taxon>
        <taxon>Fabaceae</taxon>
        <taxon>Caesalpinioideae</taxon>
        <taxon>Cassia clade</taxon>
        <taxon>Senna</taxon>
    </lineage>
</organism>
<comment type="subcellular location">
    <subcellularLocation>
        <location evidence="1">Nucleus</location>
    </subcellularLocation>
</comment>
<evidence type="ECO:0000256" key="5">
    <source>
        <dbReference type="ARBA" id="ARBA00023163"/>
    </source>
</evidence>
<reference evidence="9" key="1">
    <citation type="submission" date="2020-09" db="EMBL/GenBank/DDBJ databases">
        <title>Genome-Enabled Discovery of Anthraquinone Biosynthesis in Senna tora.</title>
        <authorList>
            <person name="Kang S.-H."/>
            <person name="Pandey R.P."/>
            <person name="Lee C.-M."/>
            <person name="Sim J.-S."/>
            <person name="Jeong J.-T."/>
            <person name="Choi B.-S."/>
            <person name="Jung M."/>
            <person name="Ginzburg D."/>
            <person name="Zhao K."/>
            <person name="Won S.Y."/>
            <person name="Oh T.-J."/>
            <person name="Yu Y."/>
            <person name="Kim N.-H."/>
            <person name="Lee O.R."/>
            <person name="Lee T.-H."/>
            <person name="Bashyal P."/>
            <person name="Kim T.-S."/>
            <person name="Lee W.-H."/>
            <person name="Kawkins C."/>
            <person name="Kim C.-K."/>
            <person name="Kim J.S."/>
            <person name="Ahn B.O."/>
            <person name="Rhee S.Y."/>
            <person name="Sohng J.K."/>
        </authorList>
    </citation>
    <scope>NUCLEOTIDE SEQUENCE</scope>
    <source>
        <tissue evidence="9">Leaf</tissue>
    </source>
</reference>
<keyword evidence="6" id="KW-0539">Nucleus</keyword>
<dbReference type="Proteomes" id="UP000634136">
    <property type="component" value="Unassembled WGS sequence"/>
</dbReference>
<dbReference type="PROSITE" id="PS51032">
    <property type="entry name" value="AP2_ERF"/>
    <property type="match status" value="1"/>
</dbReference>
<feature type="domain" description="AP2/ERF" evidence="8">
    <location>
        <begin position="47"/>
        <end position="104"/>
    </location>
</feature>
<evidence type="ECO:0000256" key="7">
    <source>
        <dbReference type="ARBA" id="ARBA00024343"/>
    </source>
</evidence>
<evidence type="ECO:0000313" key="9">
    <source>
        <dbReference type="EMBL" id="KAF7838590.1"/>
    </source>
</evidence>
<dbReference type="GO" id="GO:0003677">
    <property type="term" value="F:DNA binding"/>
    <property type="evidence" value="ECO:0007669"/>
    <property type="project" value="UniProtKB-KW"/>
</dbReference>
<dbReference type="PRINTS" id="PR00367">
    <property type="entry name" value="ETHRSPELEMNT"/>
</dbReference>
<evidence type="ECO:0000256" key="1">
    <source>
        <dbReference type="ARBA" id="ARBA00004123"/>
    </source>
</evidence>
<dbReference type="InterPro" id="IPR016177">
    <property type="entry name" value="DNA-bd_dom_sf"/>
</dbReference>
<dbReference type="PANTHER" id="PTHR31194">
    <property type="entry name" value="SHN SHINE , DNA BINDING / TRANSCRIPTION FACTOR"/>
    <property type="match status" value="1"/>
</dbReference>
<protein>
    <submittedName>
        <fullName evidence="9">Protein PPLZ02</fullName>
    </submittedName>
</protein>
<dbReference type="InterPro" id="IPR050913">
    <property type="entry name" value="AP2/ERF_ERF"/>
</dbReference>
<dbReference type="OrthoDB" id="773121at2759"/>
<dbReference type="AlphaFoldDB" id="A0A835CFB7"/>
<evidence type="ECO:0000313" key="10">
    <source>
        <dbReference type="Proteomes" id="UP000634136"/>
    </source>
</evidence>
<dbReference type="GO" id="GO:0003700">
    <property type="term" value="F:DNA-binding transcription factor activity"/>
    <property type="evidence" value="ECO:0007669"/>
    <property type="project" value="InterPro"/>
</dbReference>
<keyword evidence="3" id="KW-0805">Transcription regulation</keyword>
<evidence type="ECO:0000256" key="3">
    <source>
        <dbReference type="ARBA" id="ARBA00023015"/>
    </source>
</evidence>